<gene>
    <name evidence="1" type="ORF">MRATA1EN3_LOCUS18317</name>
</gene>
<proteinExistence type="predicted"/>
<dbReference type="EMBL" id="OX596087">
    <property type="protein sequence ID" value="CAI9707104.1"/>
    <property type="molecule type" value="Genomic_DNA"/>
</dbReference>
<name>A0ACB0F2P5_RANTA</name>
<reference evidence="1" key="1">
    <citation type="submission" date="2023-05" db="EMBL/GenBank/DDBJ databases">
        <authorList>
            <consortium name="ELIXIR-Norway"/>
        </authorList>
    </citation>
    <scope>NUCLEOTIDE SEQUENCE</scope>
</reference>
<evidence type="ECO:0000313" key="2">
    <source>
        <dbReference type="Proteomes" id="UP001162501"/>
    </source>
</evidence>
<sequence>METFRGRWAEGPSRAFPLQSASSESGVRVSEPVCGALHGLSLCAWGCQRGQPRPLGLHGPSRLSPENPLEPGALGAAGTGGHPEQGTRQLGGHGSWTLCLRGACPATTVWLREVSEPRFVHMKAGRREAKPQGGQDCRCYLLLPGHLAGPGHGGLLSAPELPCLRQLVASVQLNTPGSDLEHADLGEGEMVKVNVLERDRRQACPSNEATHVAVCVRGARPPDDTDGSLETPCRPALAAVQSADDQPWGQREEAGPAAPGGRCGRTLPSGRAVCGTPELHRRIFYRQSDS</sequence>
<accession>A0ACB0F2P5</accession>
<protein>
    <submittedName>
        <fullName evidence="1">Uncharacterized protein</fullName>
    </submittedName>
</protein>
<evidence type="ECO:0000313" key="1">
    <source>
        <dbReference type="EMBL" id="CAI9707104.1"/>
    </source>
</evidence>
<dbReference type="Proteomes" id="UP001162501">
    <property type="component" value="Chromosome 3"/>
</dbReference>
<organism evidence="1 2">
    <name type="scientific">Rangifer tarandus platyrhynchus</name>
    <name type="common">Svalbard reindeer</name>
    <dbReference type="NCBI Taxonomy" id="3082113"/>
    <lineage>
        <taxon>Eukaryota</taxon>
        <taxon>Metazoa</taxon>
        <taxon>Chordata</taxon>
        <taxon>Craniata</taxon>
        <taxon>Vertebrata</taxon>
        <taxon>Euteleostomi</taxon>
        <taxon>Mammalia</taxon>
        <taxon>Eutheria</taxon>
        <taxon>Laurasiatheria</taxon>
        <taxon>Artiodactyla</taxon>
        <taxon>Ruminantia</taxon>
        <taxon>Pecora</taxon>
        <taxon>Cervidae</taxon>
        <taxon>Odocoileinae</taxon>
        <taxon>Rangifer</taxon>
    </lineage>
</organism>